<dbReference type="Proteomes" id="UP000695000">
    <property type="component" value="Unplaced"/>
</dbReference>
<dbReference type="Pfam" id="PF06905">
    <property type="entry name" value="FAIM1"/>
    <property type="match status" value="1"/>
</dbReference>
<dbReference type="InterPro" id="IPR010695">
    <property type="entry name" value="FAIM1"/>
</dbReference>
<proteinExistence type="predicted"/>
<dbReference type="InterPro" id="IPR038513">
    <property type="entry name" value="FAIM1_dom_sf"/>
</dbReference>
<sequence length="239" mass="27550">MRESIYFYSVQVFSRIITNPSIRAFVVRSSKQSFTFTESNDIMALSGSLAHANSHERSDLVAYWSVPLCDGVHTVEFEHGSTSGKRVLRVDGKEILRREWMFKLVGDEKFTIGSHKTKCELRVDPLPHFTFSYSLVVDGKPLEKFLEKQNKSLRTWAVLSNGKRYRVVFEKQTLNIWVNGNIIDAENVFVQNGTEMRFKLGEVDALLRSSAIEKQGILHHLYLQGNRVEEDGELPHWKR</sequence>
<evidence type="ECO:0000313" key="1">
    <source>
        <dbReference type="Proteomes" id="UP000695000"/>
    </source>
</evidence>
<name>A0ABM1NIF6_NICVS</name>
<protein>
    <submittedName>
        <fullName evidence="2">Fas apoptotic inhibitory molecule 1</fullName>
    </submittedName>
</protein>
<keyword evidence="1" id="KW-1185">Reference proteome</keyword>
<dbReference type="PANTHER" id="PTHR13088:SF3">
    <property type="entry name" value="FAS APOPTOTIC INHIBITORY MOLECULE 1"/>
    <property type="match status" value="1"/>
</dbReference>
<accession>A0ABM1NIF6</accession>
<dbReference type="PANTHER" id="PTHR13088">
    <property type="entry name" value="FAS APOPTOTIC INHIBITORY MOLECULE FAIM"/>
    <property type="match status" value="1"/>
</dbReference>
<dbReference type="GeneID" id="108569529"/>
<evidence type="ECO:0000313" key="2">
    <source>
        <dbReference type="RefSeq" id="XP_017786606.1"/>
    </source>
</evidence>
<reference evidence="2" key="1">
    <citation type="submission" date="2025-08" db="UniProtKB">
        <authorList>
            <consortium name="RefSeq"/>
        </authorList>
    </citation>
    <scope>IDENTIFICATION</scope>
    <source>
        <tissue evidence="2">Whole Larva</tissue>
    </source>
</reference>
<dbReference type="RefSeq" id="XP_017786606.1">
    <property type="nucleotide sequence ID" value="XM_017931117.1"/>
</dbReference>
<organism evidence="1 2">
    <name type="scientific">Nicrophorus vespilloides</name>
    <name type="common">Boreal carrion beetle</name>
    <dbReference type="NCBI Taxonomy" id="110193"/>
    <lineage>
        <taxon>Eukaryota</taxon>
        <taxon>Metazoa</taxon>
        <taxon>Ecdysozoa</taxon>
        <taxon>Arthropoda</taxon>
        <taxon>Hexapoda</taxon>
        <taxon>Insecta</taxon>
        <taxon>Pterygota</taxon>
        <taxon>Neoptera</taxon>
        <taxon>Endopterygota</taxon>
        <taxon>Coleoptera</taxon>
        <taxon>Polyphaga</taxon>
        <taxon>Staphyliniformia</taxon>
        <taxon>Silphidae</taxon>
        <taxon>Nicrophorinae</taxon>
        <taxon>Nicrophorus</taxon>
    </lineage>
</organism>
<dbReference type="Gene3D" id="2.40.128.180">
    <property type="match status" value="2"/>
</dbReference>
<gene>
    <name evidence="2" type="primary">LOC108569529</name>
</gene>